<feature type="region of interest" description="Disordered" evidence="2">
    <location>
        <begin position="180"/>
        <end position="222"/>
    </location>
</feature>
<dbReference type="Proteomes" id="UP001165121">
    <property type="component" value="Unassembled WGS sequence"/>
</dbReference>
<keyword evidence="1" id="KW-0175">Coiled coil</keyword>
<keyword evidence="4" id="KW-1185">Reference proteome</keyword>
<organism evidence="3 4">
    <name type="scientific">Phytophthora fragariaefolia</name>
    <dbReference type="NCBI Taxonomy" id="1490495"/>
    <lineage>
        <taxon>Eukaryota</taxon>
        <taxon>Sar</taxon>
        <taxon>Stramenopiles</taxon>
        <taxon>Oomycota</taxon>
        <taxon>Peronosporomycetes</taxon>
        <taxon>Peronosporales</taxon>
        <taxon>Peronosporaceae</taxon>
        <taxon>Phytophthora</taxon>
    </lineage>
</organism>
<name>A0A9W7CUD5_9STRA</name>
<evidence type="ECO:0000313" key="4">
    <source>
        <dbReference type="Proteomes" id="UP001165121"/>
    </source>
</evidence>
<feature type="coiled-coil region" evidence="1">
    <location>
        <begin position="9"/>
        <end position="36"/>
    </location>
</feature>
<comment type="caution">
    <text evidence="3">The sequence shown here is derived from an EMBL/GenBank/DDBJ whole genome shotgun (WGS) entry which is preliminary data.</text>
</comment>
<feature type="compositionally biased region" description="Basic and acidic residues" evidence="2">
    <location>
        <begin position="188"/>
        <end position="210"/>
    </location>
</feature>
<evidence type="ECO:0000313" key="3">
    <source>
        <dbReference type="EMBL" id="GMF40827.1"/>
    </source>
</evidence>
<proteinExistence type="predicted"/>
<reference evidence="3" key="1">
    <citation type="submission" date="2023-04" db="EMBL/GenBank/DDBJ databases">
        <title>Phytophthora fragariaefolia NBRC 109709.</title>
        <authorList>
            <person name="Ichikawa N."/>
            <person name="Sato H."/>
            <person name="Tonouchi N."/>
        </authorList>
    </citation>
    <scope>NUCLEOTIDE SEQUENCE</scope>
    <source>
        <strain evidence="3">NBRC 109709</strain>
    </source>
</reference>
<accession>A0A9W7CUD5</accession>
<evidence type="ECO:0000256" key="2">
    <source>
        <dbReference type="SAM" id="MobiDB-lite"/>
    </source>
</evidence>
<gene>
    <name evidence="3" type="ORF">Pfra01_001267100</name>
</gene>
<dbReference type="AlphaFoldDB" id="A0A9W7CUD5"/>
<protein>
    <submittedName>
        <fullName evidence="3">Unnamed protein product</fullName>
    </submittedName>
</protein>
<dbReference type="OrthoDB" id="193200at2759"/>
<evidence type="ECO:0000256" key="1">
    <source>
        <dbReference type="SAM" id="Coils"/>
    </source>
</evidence>
<sequence>MNVASGGTLTALKASILQLEDKLMDKQQELAQLHETTQTTRFGIHKAEQNIARVQGMLEAVRVVHPGTVERIETMYRENPLLSKDLKDVITLHANKRRELLSKIELDRTELEIQTASKGAGTQEDQMLLHRVKWVLSRIDLGMHDPSANNQQDTRTIHSNRVETMNQLCALFEFIRNGDTSQLAPENNPEHREQAQSNERERERERERRPAGSSLHANNPTDHIVRRADIMDGSSTWHSFLQALVIKFVPENLMSVKERLVRRAAAMDAEIAEIKANSQLHHLPVEGNFNFEDFNFK</sequence>
<dbReference type="EMBL" id="BSXT01001288">
    <property type="protein sequence ID" value="GMF40827.1"/>
    <property type="molecule type" value="Genomic_DNA"/>
</dbReference>